<proteinExistence type="inferred from homology"/>
<feature type="region of interest" description="Disordered" evidence="9">
    <location>
        <begin position="30"/>
        <end position="62"/>
    </location>
</feature>
<dbReference type="InterPro" id="IPR036390">
    <property type="entry name" value="WH_DNA-bd_sf"/>
</dbReference>
<dbReference type="SUPFAM" id="SSF46785">
    <property type="entry name" value="Winged helix' DNA-binding domain"/>
    <property type="match status" value="1"/>
</dbReference>
<evidence type="ECO:0000256" key="4">
    <source>
        <dbReference type="ARBA" id="ARBA00022741"/>
    </source>
</evidence>
<evidence type="ECO:0000256" key="6">
    <source>
        <dbReference type="ARBA" id="ARBA00023029"/>
    </source>
</evidence>
<evidence type="ECO:0000256" key="8">
    <source>
        <dbReference type="ARBA" id="ARBA00023235"/>
    </source>
</evidence>
<evidence type="ECO:0000256" key="1">
    <source>
        <dbReference type="ARBA" id="ARBA00000185"/>
    </source>
</evidence>
<evidence type="ECO:0000256" key="7">
    <source>
        <dbReference type="ARBA" id="ARBA00023125"/>
    </source>
</evidence>
<dbReference type="CDD" id="cd00090">
    <property type="entry name" value="HTH_ARSR"/>
    <property type="match status" value="1"/>
</dbReference>
<comment type="similarity">
    <text evidence="2">Belongs to the type II topoisomerase GyrB family.</text>
</comment>
<evidence type="ECO:0000256" key="2">
    <source>
        <dbReference type="ARBA" id="ARBA00010708"/>
    </source>
</evidence>
<dbReference type="RefSeq" id="WP_209972282.1">
    <property type="nucleotide sequence ID" value="NZ_JAGGLB010000009.1"/>
</dbReference>
<dbReference type="Proteomes" id="UP001519287">
    <property type="component" value="Unassembled WGS sequence"/>
</dbReference>
<dbReference type="PANTHER" id="PTHR45866">
    <property type="entry name" value="DNA GYRASE/TOPOISOMERASE SUBUNIT B"/>
    <property type="match status" value="1"/>
</dbReference>
<evidence type="ECO:0000313" key="11">
    <source>
        <dbReference type="Proteomes" id="UP001519287"/>
    </source>
</evidence>
<sequence length="385" mass="43444">MNRDLGQEMDLMHVQLSELRQLVQQLVEDRDKDKDRDTNREKQVVGHIFEDGGDSKRNQNGEADLEKGVIYYSGRYHNDRNGLRWEPQERQVGALLDLNGEKIAKVLSALGHKQRLDILRAALHKPLTGPELVDQLHMGTTGQLYHHIKALLGADLLVQEERGGRYEIPTHRTLPVLLLLAALSDLIDTSNYLDMTDARTQASTYLGEASKEGFDAQVLLWAVVENSIMEHLAGYCDEVRIFLHEDGSVTVSDNGRGIPVQAFPQQDRPEHRSMLTDLEWLHTQPNFIAPGAEKGISIAVVNALSYTITVEIRRDGFIKRQEFRRGIPQTGLKTIGVAEETGTRVTFMPDPEIFVPGFDVVQIEGRVESLESHYPKLKVYIHGFL</sequence>
<dbReference type="InterPro" id="IPR011991">
    <property type="entry name" value="ArsR-like_HTH"/>
</dbReference>
<dbReference type="Gene3D" id="1.10.10.10">
    <property type="entry name" value="Winged helix-like DNA-binding domain superfamily/Winged helix DNA-binding domain"/>
    <property type="match status" value="1"/>
</dbReference>
<keyword evidence="5" id="KW-0067">ATP-binding</keyword>
<evidence type="ECO:0000256" key="9">
    <source>
        <dbReference type="SAM" id="MobiDB-lite"/>
    </source>
</evidence>
<dbReference type="SUPFAM" id="SSF55874">
    <property type="entry name" value="ATPase domain of HSP90 chaperone/DNA topoisomerase II/histidine kinase"/>
    <property type="match status" value="1"/>
</dbReference>
<comment type="caution">
    <text evidence="10">The sequence shown here is derived from an EMBL/GenBank/DDBJ whole genome shotgun (WGS) entry which is preliminary data.</text>
</comment>
<evidence type="ECO:0000256" key="5">
    <source>
        <dbReference type="ARBA" id="ARBA00022840"/>
    </source>
</evidence>
<evidence type="ECO:0000256" key="3">
    <source>
        <dbReference type="ARBA" id="ARBA00012895"/>
    </source>
</evidence>
<dbReference type="EMBL" id="JAGGLB010000009">
    <property type="protein sequence ID" value="MBP1991533.1"/>
    <property type="molecule type" value="Genomic_DNA"/>
</dbReference>
<keyword evidence="8 10" id="KW-0413">Isomerase</keyword>
<dbReference type="GO" id="GO:0003918">
    <property type="term" value="F:DNA topoisomerase type II (double strand cut, ATP-hydrolyzing) activity"/>
    <property type="evidence" value="ECO:0007669"/>
    <property type="project" value="UniProtKB-EC"/>
</dbReference>
<evidence type="ECO:0000313" key="10">
    <source>
        <dbReference type="EMBL" id="MBP1991533.1"/>
    </source>
</evidence>
<dbReference type="PANTHER" id="PTHR45866:SF1">
    <property type="entry name" value="DNA GYRASE SUBUNIT B, MITOCHONDRIAL"/>
    <property type="match status" value="1"/>
</dbReference>
<dbReference type="EC" id="5.6.2.2" evidence="3"/>
<keyword evidence="11" id="KW-1185">Reference proteome</keyword>
<gene>
    <name evidence="10" type="ORF">J2Z66_003140</name>
</gene>
<dbReference type="Gene3D" id="3.30.565.10">
    <property type="entry name" value="Histidine kinase-like ATPase, C-terminal domain"/>
    <property type="match status" value="1"/>
</dbReference>
<name>A0ABS4IVC4_9BACL</name>
<keyword evidence="7" id="KW-0238">DNA-binding</keyword>
<reference evidence="10 11" key="1">
    <citation type="submission" date="2021-03" db="EMBL/GenBank/DDBJ databases">
        <title>Genomic Encyclopedia of Type Strains, Phase IV (KMG-IV): sequencing the most valuable type-strain genomes for metagenomic binning, comparative biology and taxonomic classification.</title>
        <authorList>
            <person name="Goeker M."/>
        </authorList>
    </citation>
    <scope>NUCLEOTIDE SEQUENCE [LARGE SCALE GENOMIC DNA]</scope>
    <source>
        <strain evidence="10 11">DSM 26048</strain>
    </source>
</reference>
<keyword evidence="6" id="KW-0799">Topoisomerase</keyword>
<accession>A0ABS4IVC4</accession>
<keyword evidence="4" id="KW-0547">Nucleotide-binding</keyword>
<dbReference type="InterPro" id="IPR036890">
    <property type="entry name" value="HATPase_C_sf"/>
</dbReference>
<dbReference type="InterPro" id="IPR036388">
    <property type="entry name" value="WH-like_DNA-bd_sf"/>
</dbReference>
<protein>
    <recommendedName>
        <fullName evidence="3">DNA topoisomerase (ATP-hydrolyzing)</fullName>
        <ecNumber evidence="3">5.6.2.2</ecNumber>
    </recommendedName>
</protein>
<comment type="catalytic activity">
    <reaction evidence="1">
        <text>ATP-dependent breakage, passage and rejoining of double-stranded DNA.</text>
        <dbReference type="EC" id="5.6.2.2"/>
    </reaction>
</comment>
<organism evidence="10 11">
    <name type="scientific">Paenibacillus eucommiae</name>
    <dbReference type="NCBI Taxonomy" id="1355755"/>
    <lineage>
        <taxon>Bacteria</taxon>
        <taxon>Bacillati</taxon>
        <taxon>Bacillota</taxon>
        <taxon>Bacilli</taxon>
        <taxon>Bacillales</taxon>
        <taxon>Paenibacillaceae</taxon>
        <taxon>Paenibacillus</taxon>
    </lineage>
</organism>